<feature type="domain" description="Methyltransferase type 11" evidence="1">
    <location>
        <begin position="82"/>
        <end position="171"/>
    </location>
</feature>
<organism evidence="2 3">
    <name type="scientific">Neisseria animaloris</name>
    <dbReference type="NCBI Taxonomy" id="326522"/>
    <lineage>
        <taxon>Bacteria</taxon>
        <taxon>Pseudomonadati</taxon>
        <taxon>Pseudomonadota</taxon>
        <taxon>Betaproteobacteria</taxon>
        <taxon>Neisseriales</taxon>
        <taxon>Neisseriaceae</taxon>
        <taxon>Neisseria</taxon>
    </lineage>
</organism>
<evidence type="ECO:0000313" key="3">
    <source>
        <dbReference type="Proteomes" id="UP000268229"/>
    </source>
</evidence>
<dbReference type="Gene3D" id="3.40.50.150">
    <property type="entry name" value="Vaccinia Virus protein VP39"/>
    <property type="match status" value="1"/>
</dbReference>
<reference evidence="2 3" key="1">
    <citation type="submission" date="2018-12" db="EMBL/GenBank/DDBJ databases">
        <authorList>
            <consortium name="Pathogen Informatics"/>
        </authorList>
    </citation>
    <scope>NUCLEOTIDE SEQUENCE [LARGE SCALE GENOMIC DNA]</scope>
    <source>
        <strain evidence="2 3">NCTC12227</strain>
    </source>
</reference>
<dbReference type="InterPro" id="IPR029063">
    <property type="entry name" value="SAM-dependent_MTases_sf"/>
</dbReference>
<protein>
    <submittedName>
        <fullName evidence="2">Putative methyltransferase</fullName>
    </submittedName>
</protein>
<name>A0A3S4Y9D5_9NEIS</name>
<dbReference type="Pfam" id="PF08241">
    <property type="entry name" value="Methyltransf_11"/>
    <property type="match status" value="1"/>
</dbReference>
<sequence>MLNICSLWGKIGVRPSENGFRRPDIYLSTHNLLIPKYMNTPDHWQIHRHLARDMDERLQLVRYVPQHIMLVGADADESRSLLAERYPKAVFSEYDPRPTFLQAAAEVRKPNLWQKLTGKSIPQYCRDLDEPLPEAAADMLWANLSLITAESPVPVFENWARALKTDGLLFFTHFGIDSLQALAGRLKKCGIACETPMLFDMHDLGDMLFHHGFYDPVMDTAKLELNYRHADTFWQDMDTFGLWASLEFDDKAAAKAAVDKMFADGSLNSITLETVYGHAVKKQALSQGESLVQFYPKH</sequence>
<dbReference type="STRING" id="326522.BWD08_04630"/>
<dbReference type="GO" id="GO:0008757">
    <property type="term" value="F:S-adenosylmethionine-dependent methyltransferase activity"/>
    <property type="evidence" value="ECO:0007669"/>
    <property type="project" value="InterPro"/>
</dbReference>
<evidence type="ECO:0000313" key="2">
    <source>
        <dbReference type="EMBL" id="VEJ22235.1"/>
    </source>
</evidence>
<accession>A0A3S4Y9D5</accession>
<gene>
    <name evidence="2" type="ORF">NCTC12227_02021</name>
</gene>
<keyword evidence="2" id="KW-0489">Methyltransferase</keyword>
<dbReference type="Proteomes" id="UP000268229">
    <property type="component" value="Chromosome"/>
</dbReference>
<evidence type="ECO:0000259" key="1">
    <source>
        <dbReference type="Pfam" id="PF08241"/>
    </source>
</evidence>
<keyword evidence="3" id="KW-1185">Reference proteome</keyword>
<proteinExistence type="predicted"/>
<dbReference type="InterPro" id="IPR013216">
    <property type="entry name" value="Methyltransf_11"/>
</dbReference>
<dbReference type="KEGG" id="nani:NCTC12227_02021"/>
<keyword evidence="2" id="KW-0808">Transferase</keyword>
<dbReference type="AlphaFoldDB" id="A0A3S4Y9D5"/>
<dbReference type="SUPFAM" id="SSF53335">
    <property type="entry name" value="S-adenosyl-L-methionine-dependent methyltransferases"/>
    <property type="match status" value="1"/>
</dbReference>
<dbReference type="EMBL" id="LR134516">
    <property type="protein sequence ID" value="VEJ22235.1"/>
    <property type="molecule type" value="Genomic_DNA"/>
</dbReference>
<dbReference type="GO" id="GO:0032259">
    <property type="term" value="P:methylation"/>
    <property type="evidence" value="ECO:0007669"/>
    <property type="project" value="UniProtKB-KW"/>
</dbReference>